<name>C0CV33_9FIRM</name>
<accession>C0CV33</accession>
<organism evidence="2 3">
    <name type="scientific">[Clostridium] asparagiforme DSM 15981</name>
    <dbReference type="NCBI Taxonomy" id="518636"/>
    <lineage>
        <taxon>Bacteria</taxon>
        <taxon>Bacillati</taxon>
        <taxon>Bacillota</taxon>
        <taxon>Clostridia</taxon>
        <taxon>Lachnospirales</taxon>
        <taxon>Lachnospiraceae</taxon>
        <taxon>Enterocloster</taxon>
    </lineage>
</organism>
<protein>
    <submittedName>
        <fullName evidence="2">Uncharacterized protein</fullName>
    </submittedName>
</protein>
<evidence type="ECO:0000313" key="3">
    <source>
        <dbReference type="Proteomes" id="UP000004756"/>
    </source>
</evidence>
<dbReference type="AlphaFoldDB" id="C0CV33"/>
<keyword evidence="1" id="KW-1133">Transmembrane helix</keyword>
<dbReference type="EMBL" id="ACCJ01000032">
    <property type="protein sequence ID" value="EEG57074.1"/>
    <property type="molecule type" value="Genomic_DNA"/>
</dbReference>
<sequence>MKTNFIQSFLWVLYFVILVKKYYFIFFSISILTKYRFYDIKIVKKTFS</sequence>
<dbReference type="Proteomes" id="UP000004756">
    <property type="component" value="Unassembled WGS sequence"/>
</dbReference>
<keyword evidence="1" id="KW-0472">Membrane</keyword>
<reference evidence="2 3" key="2">
    <citation type="submission" date="2009-02" db="EMBL/GenBank/DDBJ databases">
        <title>Draft genome sequence of Clostridium asparagiforme (DSM 15981).</title>
        <authorList>
            <person name="Sudarsanam P."/>
            <person name="Ley R."/>
            <person name="Guruge J."/>
            <person name="Turnbaugh P.J."/>
            <person name="Mahowald M."/>
            <person name="Liep D."/>
            <person name="Gordon J."/>
        </authorList>
    </citation>
    <scope>NUCLEOTIDE SEQUENCE [LARGE SCALE GENOMIC DNA]</scope>
    <source>
        <strain evidence="2 3">DSM 15981</strain>
    </source>
</reference>
<keyword evidence="3" id="KW-1185">Reference proteome</keyword>
<evidence type="ECO:0000256" key="1">
    <source>
        <dbReference type="SAM" id="Phobius"/>
    </source>
</evidence>
<comment type="caution">
    <text evidence="2">The sequence shown here is derived from an EMBL/GenBank/DDBJ whole genome shotgun (WGS) entry which is preliminary data.</text>
</comment>
<proteinExistence type="predicted"/>
<evidence type="ECO:0000313" key="2">
    <source>
        <dbReference type="EMBL" id="EEG57074.1"/>
    </source>
</evidence>
<gene>
    <name evidence="2" type="ORF">CLOSTASPAR_00834</name>
</gene>
<keyword evidence="1" id="KW-0812">Transmembrane</keyword>
<dbReference type="HOGENOM" id="CLU_3151070_0_0_9"/>
<reference evidence="2 3" key="1">
    <citation type="submission" date="2009-01" db="EMBL/GenBank/DDBJ databases">
        <authorList>
            <person name="Fulton L."/>
            <person name="Clifton S."/>
            <person name="Fulton B."/>
            <person name="Xu J."/>
            <person name="Minx P."/>
            <person name="Pepin K.H."/>
            <person name="Johnson M."/>
            <person name="Bhonagiri V."/>
            <person name="Nash W.E."/>
            <person name="Mardis E.R."/>
            <person name="Wilson R.K."/>
        </authorList>
    </citation>
    <scope>NUCLEOTIDE SEQUENCE [LARGE SCALE GENOMIC DNA]</scope>
    <source>
        <strain evidence="2 3">DSM 15981</strain>
    </source>
</reference>
<feature type="transmembrane region" description="Helical" evidence="1">
    <location>
        <begin position="12"/>
        <end position="32"/>
    </location>
</feature>